<dbReference type="GO" id="GO:0003677">
    <property type="term" value="F:DNA binding"/>
    <property type="evidence" value="ECO:0007669"/>
    <property type="project" value="UniProtKB-KW"/>
</dbReference>
<name>A0A1B7LE92_9FIRM</name>
<keyword evidence="1" id="KW-0805">Transcription regulation</keyword>
<dbReference type="InterPro" id="IPR000835">
    <property type="entry name" value="HTH_MarR-typ"/>
</dbReference>
<dbReference type="Pfam" id="PF01047">
    <property type="entry name" value="MarR"/>
    <property type="match status" value="1"/>
</dbReference>
<dbReference type="Gene3D" id="1.10.10.10">
    <property type="entry name" value="Winged helix-like DNA-binding domain superfamily/Winged helix DNA-binding domain"/>
    <property type="match status" value="1"/>
</dbReference>
<evidence type="ECO:0000256" key="3">
    <source>
        <dbReference type="ARBA" id="ARBA00023163"/>
    </source>
</evidence>
<reference evidence="5 6" key="1">
    <citation type="submission" date="2016-04" db="EMBL/GenBank/DDBJ databases">
        <authorList>
            <person name="Evans L.H."/>
            <person name="Alamgir A."/>
            <person name="Owens N."/>
            <person name="Weber N.D."/>
            <person name="Virtaneva K."/>
            <person name="Barbian K."/>
            <person name="Babar A."/>
            <person name="Rosenke K."/>
        </authorList>
    </citation>
    <scope>NUCLEOTIDE SEQUENCE [LARGE SCALE GENOMIC DNA]</scope>
    <source>
        <strain evidence="5 6">LMa1</strain>
    </source>
</reference>
<evidence type="ECO:0000256" key="2">
    <source>
        <dbReference type="ARBA" id="ARBA00023125"/>
    </source>
</evidence>
<dbReference type="PROSITE" id="PS50995">
    <property type="entry name" value="HTH_MARR_2"/>
    <property type="match status" value="1"/>
</dbReference>
<dbReference type="EMBL" id="LYVF01000164">
    <property type="protein sequence ID" value="OAT81422.1"/>
    <property type="molecule type" value="Genomic_DNA"/>
</dbReference>
<dbReference type="PRINTS" id="PR00598">
    <property type="entry name" value="HTHMARR"/>
</dbReference>
<gene>
    <name evidence="5" type="ORF">A6M21_11170</name>
</gene>
<dbReference type="InterPro" id="IPR039422">
    <property type="entry name" value="MarR/SlyA-like"/>
</dbReference>
<dbReference type="Proteomes" id="UP000078532">
    <property type="component" value="Unassembled WGS sequence"/>
</dbReference>
<dbReference type="InterPro" id="IPR036388">
    <property type="entry name" value="WH-like_DNA-bd_sf"/>
</dbReference>
<dbReference type="STRING" id="1838280.A6M21_11170"/>
<evidence type="ECO:0000313" key="5">
    <source>
        <dbReference type="EMBL" id="OAT81422.1"/>
    </source>
</evidence>
<evidence type="ECO:0000313" key="6">
    <source>
        <dbReference type="Proteomes" id="UP000078532"/>
    </source>
</evidence>
<dbReference type="GO" id="GO:0003700">
    <property type="term" value="F:DNA-binding transcription factor activity"/>
    <property type="evidence" value="ECO:0007669"/>
    <property type="project" value="InterPro"/>
</dbReference>
<dbReference type="PANTHER" id="PTHR33164">
    <property type="entry name" value="TRANSCRIPTIONAL REGULATOR, MARR FAMILY"/>
    <property type="match status" value="1"/>
</dbReference>
<keyword evidence="2" id="KW-0238">DNA-binding</keyword>
<dbReference type="InterPro" id="IPR036390">
    <property type="entry name" value="WH_DNA-bd_sf"/>
</dbReference>
<feature type="domain" description="HTH marR-type" evidence="4">
    <location>
        <begin position="13"/>
        <end position="147"/>
    </location>
</feature>
<organism evidence="5 6">
    <name type="scientific">Desulfotomaculum copahuensis</name>
    <dbReference type="NCBI Taxonomy" id="1838280"/>
    <lineage>
        <taxon>Bacteria</taxon>
        <taxon>Bacillati</taxon>
        <taxon>Bacillota</taxon>
        <taxon>Clostridia</taxon>
        <taxon>Eubacteriales</taxon>
        <taxon>Desulfotomaculaceae</taxon>
        <taxon>Desulfotomaculum</taxon>
    </lineage>
</organism>
<dbReference type="GO" id="GO:0006950">
    <property type="term" value="P:response to stress"/>
    <property type="evidence" value="ECO:0007669"/>
    <property type="project" value="TreeGrafter"/>
</dbReference>
<dbReference type="InterPro" id="IPR023187">
    <property type="entry name" value="Tscrpt_reg_MarR-type_CS"/>
</dbReference>
<evidence type="ECO:0000256" key="1">
    <source>
        <dbReference type="ARBA" id="ARBA00023015"/>
    </source>
</evidence>
<keyword evidence="3" id="KW-0804">Transcription</keyword>
<accession>A0A1B7LE92</accession>
<dbReference type="SMART" id="SM00347">
    <property type="entry name" value="HTH_MARR"/>
    <property type="match status" value="1"/>
</dbReference>
<dbReference type="RefSeq" id="WP_066668622.1">
    <property type="nucleotide sequence ID" value="NZ_LYVF01000164.1"/>
</dbReference>
<dbReference type="PANTHER" id="PTHR33164:SF57">
    <property type="entry name" value="MARR-FAMILY TRANSCRIPTIONAL REGULATOR"/>
    <property type="match status" value="1"/>
</dbReference>
<dbReference type="OrthoDB" id="197807at2"/>
<sequence>MPASSGNKNRYHAIRLVIELTRTMDQLDDLLAGHFARFNLSQPKFNALMELRLAGDAGLPLSELGQRMLVSRANITGLVDRLERDGLVTREADSADRRIIRARITPRAQELLTFMLPLHNELVYRAMSFLTDDEQQVMLGLLLKLQQGWQGL</sequence>
<keyword evidence="6" id="KW-1185">Reference proteome</keyword>
<dbReference type="PROSITE" id="PS01117">
    <property type="entry name" value="HTH_MARR_1"/>
    <property type="match status" value="1"/>
</dbReference>
<dbReference type="SUPFAM" id="SSF46785">
    <property type="entry name" value="Winged helix' DNA-binding domain"/>
    <property type="match status" value="1"/>
</dbReference>
<dbReference type="AlphaFoldDB" id="A0A1B7LE92"/>
<proteinExistence type="predicted"/>
<evidence type="ECO:0000259" key="4">
    <source>
        <dbReference type="PROSITE" id="PS50995"/>
    </source>
</evidence>
<protein>
    <submittedName>
        <fullName evidence="5">MarR family transcriptional regulator</fullName>
    </submittedName>
</protein>
<comment type="caution">
    <text evidence="5">The sequence shown here is derived from an EMBL/GenBank/DDBJ whole genome shotgun (WGS) entry which is preliminary data.</text>
</comment>